<dbReference type="OrthoDB" id="3628931at2"/>
<dbReference type="Proteomes" id="UP000291483">
    <property type="component" value="Unassembled WGS sequence"/>
</dbReference>
<evidence type="ECO:0000313" key="4">
    <source>
        <dbReference type="Proteomes" id="UP000291483"/>
    </source>
</evidence>
<name>A0A4Q8AKY2_9MICO</name>
<dbReference type="InterPro" id="IPR026004">
    <property type="entry name" value="Septum_form"/>
</dbReference>
<dbReference type="AlphaFoldDB" id="A0A4Q8AKY2"/>
<evidence type="ECO:0000259" key="2">
    <source>
        <dbReference type="Pfam" id="PF13845"/>
    </source>
</evidence>
<keyword evidence="4" id="KW-1185">Reference proteome</keyword>
<dbReference type="PROSITE" id="PS51257">
    <property type="entry name" value="PROKAR_LIPOPROTEIN"/>
    <property type="match status" value="1"/>
</dbReference>
<feature type="signal peptide" evidence="1">
    <location>
        <begin position="1"/>
        <end position="23"/>
    </location>
</feature>
<keyword evidence="1" id="KW-0732">Signal</keyword>
<proteinExistence type="predicted"/>
<sequence>MQHSTRTTIITRTVAVAAAAVLAAGLSGCSVLQGVLESGQKPVRDAETQEITEGGQADVFSIKVGDCLNEAGAETVSDVPVVPCAEPHDEEAYFEGILEGDEFPGDEQVQIKADEICYGAFAPFAGIAYEESQLDYYPYTPTEIGWTEAGDRVVSCIIYDPSAQTTGSLAGAAR</sequence>
<gene>
    <name evidence="3" type="ORF">EV379_0895</name>
</gene>
<protein>
    <submittedName>
        <fullName evidence="3">Putative regulator of septum formation</fullName>
    </submittedName>
</protein>
<feature type="chain" id="PRO_5039099060" evidence="1">
    <location>
        <begin position="24"/>
        <end position="174"/>
    </location>
</feature>
<dbReference type="RefSeq" id="WP_130505066.1">
    <property type="nucleotide sequence ID" value="NZ_SHLC01000001.1"/>
</dbReference>
<dbReference type="EMBL" id="SHLC01000001">
    <property type="protein sequence ID" value="RZU64593.1"/>
    <property type="molecule type" value="Genomic_DNA"/>
</dbReference>
<evidence type="ECO:0000256" key="1">
    <source>
        <dbReference type="SAM" id="SignalP"/>
    </source>
</evidence>
<accession>A0A4Q8AKY2</accession>
<comment type="caution">
    <text evidence="3">The sequence shown here is derived from an EMBL/GenBank/DDBJ whole genome shotgun (WGS) entry which is preliminary data.</text>
</comment>
<dbReference type="Pfam" id="PF13845">
    <property type="entry name" value="Septum_form"/>
    <property type="match status" value="1"/>
</dbReference>
<feature type="domain" description="Septum formation-related" evidence="2">
    <location>
        <begin position="65"/>
        <end position="162"/>
    </location>
</feature>
<evidence type="ECO:0000313" key="3">
    <source>
        <dbReference type="EMBL" id="RZU64593.1"/>
    </source>
</evidence>
<organism evidence="3 4">
    <name type="scientific">Microterricola gilva</name>
    <dbReference type="NCBI Taxonomy" id="393267"/>
    <lineage>
        <taxon>Bacteria</taxon>
        <taxon>Bacillati</taxon>
        <taxon>Actinomycetota</taxon>
        <taxon>Actinomycetes</taxon>
        <taxon>Micrococcales</taxon>
        <taxon>Microbacteriaceae</taxon>
        <taxon>Microterricola</taxon>
    </lineage>
</organism>
<reference evidence="3 4" key="1">
    <citation type="submission" date="2019-02" db="EMBL/GenBank/DDBJ databases">
        <title>Sequencing the genomes of 1000 actinobacteria strains.</title>
        <authorList>
            <person name="Klenk H.-P."/>
        </authorList>
    </citation>
    <scope>NUCLEOTIDE SEQUENCE [LARGE SCALE GENOMIC DNA]</scope>
    <source>
        <strain evidence="3 4">DSM 18319</strain>
    </source>
</reference>